<organism evidence="1 2">
    <name type="scientific">Yoonia litorea</name>
    <dbReference type="NCBI Taxonomy" id="1123755"/>
    <lineage>
        <taxon>Bacteria</taxon>
        <taxon>Pseudomonadati</taxon>
        <taxon>Pseudomonadota</taxon>
        <taxon>Alphaproteobacteria</taxon>
        <taxon>Rhodobacterales</taxon>
        <taxon>Paracoccaceae</taxon>
        <taxon>Yoonia</taxon>
    </lineage>
</organism>
<dbReference type="EMBL" id="FOZM01000003">
    <property type="protein sequence ID" value="SFS21409.1"/>
    <property type="molecule type" value="Genomic_DNA"/>
</dbReference>
<sequence length="70" mass="7775">MRLVLIHVISRVSGPVMRIVTTINIGLLLRLFQIVDVWAQRFAFAFSLFAHTGERSGTELVPPATKVGQV</sequence>
<evidence type="ECO:0000313" key="1">
    <source>
        <dbReference type="EMBL" id="SFS21409.1"/>
    </source>
</evidence>
<dbReference type="RefSeq" id="WP_090209826.1">
    <property type="nucleotide sequence ID" value="NZ_FOZM01000003.1"/>
</dbReference>
<dbReference type="STRING" id="1123755.SAMN05444714_2822"/>
<dbReference type="AlphaFoldDB" id="A0A1I6N0D7"/>
<evidence type="ECO:0000313" key="2">
    <source>
        <dbReference type="Proteomes" id="UP000198926"/>
    </source>
</evidence>
<accession>A0A1I6N0D7</accession>
<keyword evidence="2" id="KW-1185">Reference proteome</keyword>
<dbReference type="Proteomes" id="UP000198926">
    <property type="component" value="Unassembled WGS sequence"/>
</dbReference>
<protein>
    <submittedName>
        <fullName evidence="1">Uncharacterized protein</fullName>
    </submittedName>
</protein>
<gene>
    <name evidence="1" type="ORF">SAMN05444714_2822</name>
</gene>
<proteinExistence type="predicted"/>
<name>A0A1I6N0D7_9RHOB</name>
<reference evidence="1 2" key="1">
    <citation type="submission" date="2016-10" db="EMBL/GenBank/DDBJ databases">
        <authorList>
            <person name="de Groot N.N."/>
        </authorList>
    </citation>
    <scope>NUCLEOTIDE SEQUENCE [LARGE SCALE GENOMIC DNA]</scope>
    <source>
        <strain evidence="1 2">DSM 29433</strain>
    </source>
</reference>